<dbReference type="GO" id="GO:0005737">
    <property type="term" value="C:cytoplasm"/>
    <property type="evidence" value="ECO:0000318"/>
    <property type="project" value="GO_Central"/>
</dbReference>
<dbReference type="PANTHER" id="PTHR48109">
    <property type="entry name" value="DIHYDROOROTATE DEHYDROGENASE (QUINONE), MITOCHONDRIAL-RELATED"/>
    <property type="match status" value="1"/>
</dbReference>
<dbReference type="InterPro" id="IPR001295">
    <property type="entry name" value="Dihydroorotate_DH_CS"/>
</dbReference>
<keyword evidence="13 15" id="KW-0560">Oxidoreductase</keyword>
<evidence type="ECO:0000313" key="18">
    <source>
        <dbReference type="EMBL" id="EED92525.1"/>
    </source>
</evidence>
<keyword evidence="12 15" id="KW-0665">Pyrimidine biosynthesis</keyword>
<evidence type="ECO:0000256" key="16">
    <source>
        <dbReference type="SAM" id="MobiDB-lite"/>
    </source>
</evidence>
<evidence type="ECO:0000256" key="12">
    <source>
        <dbReference type="ARBA" id="ARBA00022975"/>
    </source>
</evidence>
<dbReference type="KEGG" id="tps:THAPSDRAFT_262575"/>
<accession>B8C398</accession>
<feature type="compositionally biased region" description="Polar residues" evidence="16">
    <location>
        <begin position="44"/>
        <end position="55"/>
    </location>
</feature>
<dbReference type="CDD" id="cd04741">
    <property type="entry name" value="DHOD_1A_like"/>
    <property type="match status" value="1"/>
</dbReference>
<dbReference type="OMA" id="FDFAHFD"/>
<protein>
    <recommendedName>
        <fullName evidence="8 15">Dihydroorotate dehydrogenase (fumarate)</fullName>
        <ecNumber evidence="7 15">1.3.98.1</ecNumber>
    </recommendedName>
    <alternativeName>
        <fullName evidence="14 15">Dihydroorotate oxidase</fullName>
    </alternativeName>
</protein>
<comment type="catalytic activity">
    <reaction evidence="1 15">
        <text>(S)-dihydroorotate + fumarate = orotate + succinate</text>
        <dbReference type="Rhea" id="RHEA:30059"/>
        <dbReference type="ChEBI" id="CHEBI:29806"/>
        <dbReference type="ChEBI" id="CHEBI:30031"/>
        <dbReference type="ChEBI" id="CHEBI:30839"/>
        <dbReference type="ChEBI" id="CHEBI:30864"/>
        <dbReference type="EC" id="1.3.98.1"/>
    </reaction>
</comment>
<dbReference type="RefSeq" id="XP_002290773.1">
    <property type="nucleotide sequence ID" value="XM_002290737.1"/>
</dbReference>
<evidence type="ECO:0000256" key="9">
    <source>
        <dbReference type="ARBA" id="ARBA00022490"/>
    </source>
</evidence>
<evidence type="ECO:0000256" key="3">
    <source>
        <dbReference type="ARBA" id="ARBA00004496"/>
    </source>
</evidence>
<evidence type="ECO:0000313" key="19">
    <source>
        <dbReference type="Proteomes" id="UP000001449"/>
    </source>
</evidence>
<comment type="cofactor">
    <cofactor evidence="2 15">
        <name>FMN</name>
        <dbReference type="ChEBI" id="CHEBI:58210"/>
    </cofactor>
</comment>
<evidence type="ECO:0000256" key="7">
    <source>
        <dbReference type="ARBA" id="ARBA00011911"/>
    </source>
</evidence>
<evidence type="ECO:0000256" key="14">
    <source>
        <dbReference type="ARBA" id="ARBA00031623"/>
    </source>
</evidence>
<feature type="domain" description="Dihydroorotate dehydrogenase catalytic" evidence="17">
    <location>
        <begin position="1"/>
        <end position="310"/>
    </location>
</feature>
<dbReference type="Gene3D" id="3.20.20.70">
    <property type="entry name" value="Aldolase class I"/>
    <property type="match status" value="1"/>
</dbReference>
<evidence type="ECO:0000256" key="6">
    <source>
        <dbReference type="ARBA" id="ARBA00011738"/>
    </source>
</evidence>
<reference evidence="18 19" key="2">
    <citation type="journal article" date="2008" name="Nature">
        <title>The Phaeodactylum genome reveals the evolutionary history of diatom genomes.</title>
        <authorList>
            <person name="Bowler C."/>
            <person name="Allen A.E."/>
            <person name="Badger J.H."/>
            <person name="Grimwood J."/>
            <person name="Jabbari K."/>
            <person name="Kuo A."/>
            <person name="Maheswari U."/>
            <person name="Martens C."/>
            <person name="Maumus F."/>
            <person name="Otillar R.P."/>
            <person name="Rayko E."/>
            <person name="Salamov A."/>
            <person name="Vandepoele K."/>
            <person name="Beszteri B."/>
            <person name="Gruber A."/>
            <person name="Heijde M."/>
            <person name="Katinka M."/>
            <person name="Mock T."/>
            <person name="Valentin K."/>
            <person name="Verret F."/>
            <person name="Berges J.A."/>
            <person name="Brownlee C."/>
            <person name="Cadoret J.P."/>
            <person name="Chiovitti A."/>
            <person name="Choi C.J."/>
            <person name="Coesel S."/>
            <person name="De Martino A."/>
            <person name="Detter J.C."/>
            <person name="Durkin C."/>
            <person name="Falciatore A."/>
            <person name="Fournet J."/>
            <person name="Haruta M."/>
            <person name="Huysman M.J."/>
            <person name="Jenkins B.D."/>
            <person name="Jiroutova K."/>
            <person name="Jorgensen R.E."/>
            <person name="Joubert Y."/>
            <person name="Kaplan A."/>
            <person name="Kroger N."/>
            <person name="Kroth P.G."/>
            <person name="La Roche J."/>
            <person name="Lindquist E."/>
            <person name="Lommer M."/>
            <person name="Martin-Jezequel V."/>
            <person name="Lopez P.J."/>
            <person name="Lucas S."/>
            <person name="Mangogna M."/>
            <person name="McGinnis K."/>
            <person name="Medlin L.K."/>
            <person name="Montsant A."/>
            <person name="Oudot-Le Secq M.P."/>
            <person name="Napoli C."/>
            <person name="Obornik M."/>
            <person name="Parker M.S."/>
            <person name="Petit J.L."/>
            <person name="Porcel B.M."/>
            <person name="Poulsen N."/>
            <person name="Robison M."/>
            <person name="Rychlewski L."/>
            <person name="Rynearson T.A."/>
            <person name="Schmutz J."/>
            <person name="Shapiro H."/>
            <person name="Siaut M."/>
            <person name="Stanley M."/>
            <person name="Sussman M.R."/>
            <person name="Taylor A.R."/>
            <person name="Vardi A."/>
            <person name="von Dassow P."/>
            <person name="Vyverman W."/>
            <person name="Willis A."/>
            <person name="Wyrwicz L.S."/>
            <person name="Rokhsar D.S."/>
            <person name="Weissenbach J."/>
            <person name="Armbrust E.V."/>
            <person name="Green B.R."/>
            <person name="Van de Peer Y."/>
            <person name="Grigoriev I.V."/>
        </authorList>
    </citation>
    <scope>NUCLEOTIDE SEQUENCE [LARGE SCALE GENOMIC DNA]</scope>
    <source>
        <strain evidence="18 19">CCMP1335</strain>
    </source>
</reference>
<dbReference type="SUPFAM" id="SSF51395">
    <property type="entry name" value="FMN-linked oxidoreductases"/>
    <property type="match status" value="1"/>
</dbReference>
<evidence type="ECO:0000256" key="1">
    <source>
        <dbReference type="ARBA" id="ARBA00001694"/>
    </source>
</evidence>
<reference evidence="18 19" key="1">
    <citation type="journal article" date="2004" name="Science">
        <title>The genome of the diatom Thalassiosira pseudonana: ecology, evolution, and metabolism.</title>
        <authorList>
            <person name="Armbrust E.V."/>
            <person name="Berges J.A."/>
            <person name="Bowler C."/>
            <person name="Green B.R."/>
            <person name="Martinez D."/>
            <person name="Putnam N.H."/>
            <person name="Zhou S."/>
            <person name="Allen A.E."/>
            <person name="Apt K.E."/>
            <person name="Bechner M."/>
            <person name="Brzezinski M.A."/>
            <person name="Chaal B.K."/>
            <person name="Chiovitti A."/>
            <person name="Davis A.K."/>
            <person name="Demarest M.S."/>
            <person name="Detter J.C."/>
            <person name="Glavina T."/>
            <person name="Goodstein D."/>
            <person name="Hadi M.Z."/>
            <person name="Hellsten U."/>
            <person name="Hildebrand M."/>
            <person name="Jenkins B.D."/>
            <person name="Jurka J."/>
            <person name="Kapitonov V.V."/>
            <person name="Kroger N."/>
            <person name="Lau W.W."/>
            <person name="Lane T.W."/>
            <person name="Larimer F.W."/>
            <person name="Lippmeier J.C."/>
            <person name="Lucas S."/>
            <person name="Medina M."/>
            <person name="Montsant A."/>
            <person name="Obornik M."/>
            <person name="Parker M.S."/>
            <person name="Palenik B."/>
            <person name="Pazour G.J."/>
            <person name="Richardson P.M."/>
            <person name="Rynearson T.A."/>
            <person name="Saito M.A."/>
            <person name="Schwartz D.C."/>
            <person name="Thamatrakoln K."/>
            <person name="Valentin K."/>
            <person name="Vardi A."/>
            <person name="Wilkerson F.P."/>
            <person name="Rokhsar D.S."/>
        </authorList>
    </citation>
    <scope>NUCLEOTIDE SEQUENCE [LARGE SCALE GENOMIC DNA]</scope>
    <source>
        <strain evidence="18 19">CCMP1335</strain>
    </source>
</reference>
<proteinExistence type="inferred from homology"/>
<dbReference type="PIRSF" id="PIRSF000164">
    <property type="entry name" value="DHO_oxidase"/>
    <property type="match status" value="1"/>
</dbReference>
<comment type="subunit">
    <text evidence="6 15">Homodimer.</text>
</comment>
<dbReference type="EC" id="1.3.98.1" evidence="7 15"/>
<evidence type="ECO:0000256" key="4">
    <source>
        <dbReference type="ARBA" id="ARBA00004725"/>
    </source>
</evidence>
<feature type="region of interest" description="Disordered" evidence="16">
    <location>
        <begin position="44"/>
        <end position="69"/>
    </location>
</feature>
<feature type="non-terminal residue" evidence="18">
    <location>
        <position position="325"/>
    </location>
</feature>
<comment type="function">
    <text evidence="15">Catalyzes the conversion of dihydroorotate to orotate with fumarate as the electron acceptor.</text>
</comment>
<dbReference type="Proteomes" id="UP000001449">
    <property type="component" value="Chromosome 5"/>
</dbReference>
<dbReference type="InterPro" id="IPR050074">
    <property type="entry name" value="DHO_dehydrogenase"/>
</dbReference>
<dbReference type="InterPro" id="IPR013785">
    <property type="entry name" value="Aldolase_TIM"/>
</dbReference>
<dbReference type="GeneID" id="7448154"/>
<evidence type="ECO:0000256" key="8">
    <source>
        <dbReference type="ARBA" id="ARBA00021374"/>
    </source>
</evidence>
<dbReference type="InterPro" id="IPR033886">
    <property type="entry name" value="DHOD_1A"/>
</dbReference>
<dbReference type="InterPro" id="IPR023359">
    <property type="entry name" value="Dihydro_DH_chainA_dom2"/>
</dbReference>
<dbReference type="EMBL" id="CM000642">
    <property type="protein sequence ID" value="EED92525.1"/>
    <property type="molecule type" value="Genomic_DNA"/>
</dbReference>
<dbReference type="GO" id="GO:0006207">
    <property type="term" value="P:'de novo' pyrimidine nucleobase biosynthetic process"/>
    <property type="evidence" value="ECO:0000318"/>
    <property type="project" value="GO_Central"/>
</dbReference>
<dbReference type="GO" id="GO:0004152">
    <property type="term" value="F:dihydroorotate dehydrogenase activity"/>
    <property type="evidence" value="ECO:0000318"/>
    <property type="project" value="GO_Central"/>
</dbReference>
<keyword evidence="11 15" id="KW-0288">FMN</keyword>
<dbReference type="HOGENOM" id="CLU_042042_3_0_1"/>
<dbReference type="InterPro" id="IPR012135">
    <property type="entry name" value="Dihydroorotate_DH_1_2"/>
</dbReference>
<evidence type="ECO:0000256" key="15">
    <source>
        <dbReference type="RuleBase" id="RU364042"/>
    </source>
</evidence>
<evidence type="ECO:0000256" key="11">
    <source>
        <dbReference type="ARBA" id="ARBA00022643"/>
    </source>
</evidence>
<dbReference type="UniPathway" id="UPA00070"/>
<sequence>LSTTLAGVPLTSCIYNASGPRTGSSAAMSKIALSASGGVLAKSATISSQTGNEQPRTWHEENGQASMNSEGLPNNGIDYYIDEKTIADTMGHNPLNKPYMVSISGKNIADNLQMLEKITDVIKNNPSAKIAAVELNLACPNIVGKPTIGYDFEQMEDVLKQVSSLPCFKGTPLFPLGLKMPPYFDRPHFEQAAAILNKYKDIVRYAASINTIGNALAIDHLAEMPAIRAKGGFAGLSGPAVKYTALANVKQMRELLDKSIDIVGVGGVESGKDAFEMLLCGARAVQVGTCHWNEGPGCFDRICNELESIMKEKGYDTVDDFRGKL</sequence>
<evidence type="ECO:0000256" key="13">
    <source>
        <dbReference type="ARBA" id="ARBA00023002"/>
    </source>
</evidence>
<name>B8C398_THAPS</name>
<feature type="non-terminal residue" evidence="18">
    <location>
        <position position="1"/>
    </location>
</feature>
<evidence type="ECO:0000256" key="10">
    <source>
        <dbReference type="ARBA" id="ARBA00022630"/>
    </source>
</evidence>
<dbReference type="PROSITE" id="PS00912">
    <property type="entry name" value="DHODEHASE_2"/>
    <property type="match status" value="1"/>
</dbReference>
<dbReference type="eggNOG" id="KOG1436">
    <property type="taxonomic scope" value="Eukaryota"/>
</dbReference>
<dbReference type="Pfam" id="PF01180">
    <property type="entry name" value="DHO_dh"/>
    <property type="match status" value="1"/>
</dbReference>
<dbReference type="InParanoid" id="B8C398"/>
<dbReference type="GO" id="GO:1990663">
    <property type="term" value="F:dihydroorotate dehydrogenase (fumarate) activity"/>
    <property type="evidence" value="ECO:0007669"/>
    <property type="project" value="UniProtKB-EC"/>
</dbReference>
<dbReference type="PaxDb" id="35128-Thaps262575"/>
<dbReference type="InterPro" id="IPR005720">
    <property type="entry name" value="Dihydroorotate_DH_cat"/>
</dbReference>
<evidence type="ECO:0000259" key="17">
    <source>
        <dbReference type="Pfam" id="PF01180"/>
    </source>
</evidence>
<dbReference type="AlphaFoldDB" id="B8C398"/>
<comment type="similarity">
    <text evidence="5 15">Belongs to the dihydroorotate dehydrogenase family. Type 1 subfamily.</text>
</comment>
<keyword evidence="10 15" id="KW-0285">Flavoprotein</keyword>
<dbReference type="PROSITE" id="PS00911">
    <property type="entry name" value="DHODEHASE_1"/>
    <property type="match status" value="1"/>
</dbReference>
<organism evidence="18 19">
    <name type="scientific">Thalassiosira pseudonana</name>
    <name type="common">Marine diatom</name>
    <name type="synonym">Cyclotella nana</name>
    <dbReference type="NCBI Taxonomy" id="35128"/>
    <lineage>
        <taxon>Eukaryota</taxon>
        <taxon>Sar</taxon>
        <taxon>Stramenopiles</taxon>
        <taxon>Ochrophyta</taxon>
        <taxon>Bacillariophyta</taxon>
        <taxon>Coscinodiscophyceae</taxon>
        <taxon>Thalassiosirophycidae</taxon>
        <taxon>Thalassiosirales</taxon>
        <taxon>Thalassiosiraceae</taxon>
        <taxon>Thalassiosira</taxon>
    </lineage>
</organism>
<dbReference type="Gene3D" id="2.30.26.10">
    <property type="entry name" value="Dihydroorotate Dehydrogenase A, chain A, domain 2"/>
    <property type="match status" value="1"/>
</dbReference>
<comment type="pathway">
    <text evidence="4 15">Pyrimidine metabolism; UMP biosynthesis via de novo pathway.</text>
</comment>
<keyword evidence="19" id="KW-1185">Reference proteome</keyword>
<dbReference type="PANTHER" id="PTHR48109:SF1">
    <property type="entry name" value="DIHYDROOROTATE DEHYDROGENASE (FUMARATE)"/>
    <property type="match status" value="1"/>
</dbReference>
<evidence type="ECO:0000256" key="2">
    <source>
        <dbReference type="ARBA" id="ARBA00001917"/>
    </source>
</evidence>
<comment type="subcellular location">
    <subcellularLocation>
        <location evidence="3 15">Cytoplasm</location>
    </subcellularLocation>
</comment>
<evidence type="ECO:0000256" key="5">
    <source>
        <dbReference type="ARBA" id="ARBA00008008"/>
    </source>
</evidence>
<dbReference type="GO" id="GO:0044205">
    <property type="term" value="P:'de novo' UMP biosynthetic process"/>
    <property type="evidence" value="ECO:0007669"/>
    <property type="project" value="UniProtKB-UniPathway"/>
</dbReference>
<gene>
    <name evidence="18" type="ORF">THAPSDRAFT_262575</name>
</gene>
<keyword evidence="9 15" id="KW-0963">Cytoplasm</keyword>
<dbReference type="NCBIfam" id="NF002702">
    <property type="entry name" value="PRK02506.1"/>
    <property type="match status" value="1"/>
</dbReference>
<dbReference type="STRING" id="35128.B8C398"/>